<organism evidence="6 7">
    <name type="scientific">Saccharopolyspora oryzae</name>
    <dbReference type="NCBI Taxonomy" id="2997343"/>
    <lineage>
        <taxon>Bacteria</taxon>
        <taxon>Bacillati</taxon>
        <taxon>Actinomycetota</taxon>
        <taxon>Actinomycetes</taxon>
        <taxon>Pseudonocardiales</taxon>
        <taxon>Pseudonocardiaceae</taxon>
        <taxon>Saccharopolyspora</taxon>
    </lineage>
</organism>
<dbReference type="Pfam" id="PF01614">
    <property type="entry name" value="IclR_C"/>
    <property type="match status" value="1"/>
</dbReference>
<dbReference type="Pfam" id="PF09339">
    <property type="entry name" value="HTH_IclR"/>
    <property type="match status" value="1"/>
</dbReference>
<keyword evidence="3" id="KW-0804">Transcription</keyword>
<dbReference type="EMBL" id="JAQGLA010000009">
    <property type="protein sequence ID" value="MDA3625479.1"/>
    <property type="molecule type" value="Genomic_DNA"/>
</dbReference>
<dbReference type="PANTHER" id="PTHR30136:SF24">
    <property type="entry name" value="HTH-TYPE TRANSCRIPTIONAL REPRESSOR ALLR"/>
    <property type="match status" value="1"/>
</dbReference>
<sequence length="255" mass="27536">MVTEDSAAPPGTQTLARGLAIVRAVADGATDLRTLVERTGLGRSTAHRLVQLLVREGYLRSGRGGYVLGPTLIELGFQALHGNPLPVVARPILEELSEQLQDTVHLAVRDGSSVLYLDKLPGSRGAEMRSRIGHRMPLTRTGVGMALLLDSPQEWEQLYETETSVEPALANDDIETFTARMREYATSQVTMDMEDNEPGIRCVAAPIRDATGTLVGAISVSATRPYMPAARMRGLVKVVSRAAQRISAALGHRTL</sequence>
<dbReference type="InterPro" id="IPR036388">
    <property type="entry name" value="WH-like_DNA-bd_sf"/>
</dbReference>
<evidence type="ECO:0000256" key="3">
    <source>
        <dbReference type="ARBA" id="ARBA00023163"/>
    </source>
</evidence>
<evidence type="ECO:0000256" key="2">
    <source>
        <dbReference type="ARBA" id="ARBA00023125"/>
    </source>
</evidence>
<proteinExistence type="predicted"/>
<reference evidence="6 7" key="1">
    <citation type="submission" date="2022-11" db="EMBL/GenBank/DDBJ databases">
        <title>Draft genome sequence of Saccharopolyspora sp. WRP15-2 isolated from rhizosphere soils of wild rice in Thailand.</title>
        <authorList>
            <person name="Duangmal K."/>
            <person name="Kammanee S."/>
            <person name="Muangham S."/>
        </authorList>
    </citation>
    <scope>NUCLEOTIDE SEQUENCE [LARGE SCALE GENOMIC DNA]</scope>
    <source>
        <strain evidence="6 7">WRP15-2</strain>
    </source>
</reference>
<accession>A0ABT4UWH7</accession>
<evidence type="ECO:0000256" key="1">
    <source>
        <dbReference type="ARBA" id="ARBA00023015"/>
    </source>
</evidence>
<dbReference type="InterPro" id="IPR036390">
    <property type="entry name" value="WH_DNA-bd_sf"/>
</dbReference>
<protein>
    <submittedName>
        <fullName evidence="6">IclR family transcriptional regulator</fullName>
    </submittedName>
</protein>
<name>A0ABT4UWH7_9PSEU</name>
<dbReference type="InterPro" id="IPR029016">
    <property type="entry name" value="GAF-like_dom_sf"/>
</dbReference>
<feature type="domain" description="HTH iclR-type" evidence="4">
    <location>
        <begin position="12"/>
        <end position="70"/>
    </location>
</feature>
<dbReference type="RefSeq" id="WP_270948057.1">
    <property type="nucleotide sequence ID" value="NZ_JAQGLA010000009.1"/>
</dbReference>
<evidence type="ECO:0000313" key="7">
    <source>
        <dbReference type="Proteomes" id="UP001210380"/>
    </source>
</evidence>
<keyword evidence="2" id="KW-0238">DNA-binding</keyword>
<evidence type="ECO:0000259" key="5">
    <source>
        <dbReference type="PROSITE" id="PS51078"/>
    </source>
</evidence>
<keyword evidence="1" id="KW-0805">Transcription regulation</keyword>
<evidence type="ECO:0000313" key="6">
    <source>
        <dbReference type="EMBL" id="MDA3625479.1"/>
    </source>
</evidence>
<dbReference type="PROSITE" id="PS51078">
    <property type="entry name" value="ICLR_ED"/>
    <property type="match status" value="1"/>
</dbReference>
<dbReference type="Gene3D" id="1.10.10.10">
    <property type="entry name" value="Winged helix-like DNA-binding domain superfamily/Winged helix DNA-binding domain"/>
    <property type="match status" value="1"/>
</dbReference>
<dbReference type="InterPro" id="IPR005471">
    <property type="entry name" value="Tscrpt_reg_IclR_N"/>
</dbReference>
<dbReference type="InterPro" id="IPR050707">
    <property type="entry name" value="HTH_MetabolicPath_Reg"/>
</dbReference>
<dbReference type="SMART" id="SM00346">
    <property type="entry name" value="HTH_ICLR"/>
    <property type="match status" value="1"/>
</dbReference>
<evidence type="ECO:0000259" key="4">
    <source>
        <dbReference type="PROSITE" id="PS51077"/>
    </source>
</evidence>
<gene>
    <name evidence="6" type="ORF">OU415_08525</name>
</gene>
<comment type="caution">
    <text evidence="6">The sequence shown here is derived from an EMBL/GenBank/DDBJ whole genome shotgun (WGS) entry which is preliminary data.</text>
</comment>
<feature type="domain" description="IclR-ED" evidence="5">
    <location>
        <begin position="71"/>
        <end position="252"/>
    </location>
</feature>
<dbReference type="Proteomes" id="UP001210380">
    <property type="component" value="Unassembled WGS sequence"/>
</dbReference>
<dbReference type="Gene3D" id="3.30.450.40">
    <property type="match status" value="1"/>
</dbReference>
<dbReference type="InterPro" id="IPR014757">
    <property type="entry name" value="Tscrpt_reg_IclR_C"/>
</dbReference>
<dbReference type="SUPFAM" id="SSF55781">
    <property type="entry name" value="GAF domain-like"/>
    <property type="match status" value="1"/>
</dbReference>
<dbReference type="PANTHER" id="PTHR30136">
    <property type="entry name" value="HELIX-TURN-HELIX TRANSCRIPTIONAL REGULATOR, ICLR FAMILY"/>
    <property type="match status" value="1"/>
</dbReference>
<keyword evidence="7" id="KW-1185">Reference proteome</keyword>
<dbReference type="PROSITE" id="PS51077">
    <property type="entry name" value="HTH_ICLR"/>
    <property type="match status" value="1"/>
</dbReference>
<dbReference type="SUPFAM" id="SSF46785">
    <property type="entry name" value="Winged helix' DNA-binding domain"/>
    <property type="match status" value="1"/>
</dbReference>